<dbReference type="EMBL" id="JAPNOA010000056">
    <property type="protein sequence ID" value="MCY0966790.1"/>
    <property type="molecule type" value="Genomic_DNA"/>
</dbReference>
<dbReference type="Pfam" id="PF00015">
    <property type="entry name" value="MCPsignal"/>
    <property type="match status" value="1"/>
</dbReference>
<evidence type="ECO:0000256" key="2">
    <source>
        <dbReference type="ARBA" id="ARBA00023224"/>
    </source>
</evidence>
<dbReference type="CDD" id="cd11386">
    <property type="entry name" value="MCP_signal"/>
    <property type="match status" value="1"/>
</dbReference>
<dbReference type="RefSeq" id="WP_283174986.1">
    <property type="nucleotide sequence ID" value="NZ_JAPNOA010000056.1"/>
</dbReference>
<comment type="subcellular location">
    <subcellularLocation>
        <location evidence="1">Membrane</location>
    </subcellularLocation>
</comment>
<dbReference type="InterPro" id="IPR003660">
    <property type="entry name" value="HAMP_dom"/>
</dbReference>
<comment type="caution">
    <text evidence="9">The sequence shown here is derived from an EMBL/GenBank/DDBJ whole genome shotgun (WGS) entry which is preliminary data.</text>
</comment>
<dbReference type="FunFam" id="1.10.287.950:FF:000001">
    <property type="entry name" value="Methyl-accepting chemotaxis sensory transducer"/>
    <property type="match status" value="1"/>
</dbReference>
<proteinExistence type="inferred from homology"/>
<dbReference type="PROSITE" id="PS50885">
    <property type="entry name" value="HAMP"/>
    <property type="match status" value="1"/>
</dbReference>
<accession>A0A9X3EHH1</accession>
<dbReference type="CDD" id="cd06225">
    <property type="entry name" value="HAMP"/>
    <property type="match status" value="1"/>
</dbReference>
<dbReference type="Proteomes" id="UP001150830">
    <property type="component" value="Unassembled WGS sequence"/>
</dbReference>
<keyword evidence="2 4" id="KW-0807">Transducer</keyword>
<dbReference type="InterPro" id="IPR024478">
    <property type="entry name" value="HlyB_4HB_MCP"/>
</dbReference>
<evidence type="ECO:0000256" key="4">
    <source>
        <dbReference type="PROSITE-ProRule" id="PRU00284"/>
    </source>
</evidence>
<feature type="compositionally biased region" description="Polar residues" evidence="6">
    <location>
        <begin position="394"/>
        <end position="403"/>
    </location>
</feature>
<dbReference type="GO" id="GO:0006935">
    <property type="term" value="P:chemotaxis"/>
    <property type="evidence" value="ECO:0007669"/>
    <property type="project" value="UniProtKB-ARBA"/>
</dbReference>
<feature type="region of interest" description="Disordered" evidence="6">
    <location>
        <begin position="388"/>
        <end position="411"/>
    </location>
</feature>
<evidence type="ECO:0000256" key="1">
    <source>
        <dbReference type="ARBA" id="ARBA00004370"/>
    </source>
</evidence>
<feature type="domain" description="HAMP" evidence="8">
    <location>
        <begin position="331"/>
        <end position="383"/>
    </location>
</feature>
<dbReference type="InterPro" id="IPR004089">
    <property type="entry name" value="MCPsignal_dom"/>
</dbReference>
<dbReference type="Pfam" id="PF00672">
    <property type="entry name" value="HAMP"/>
    <property type="match status" value="1"/>
</dbReference>
<dbReference type="GO" id="GO:0016020">
    <property type="term" value="C:membrane"/>
    <property type="evidence" value="ECO:0007669"/>
    <property type="project" value="UniProtKB-SubCell"/>
</dbReference>
<dbReference type="SMART" id="SM00304">
    <property type="entry name" value="HAMP"/>
    <property type="match status" value="1"/>
</dbReference>
<evidence type="ECO:0000313" key="9">
    <source>
        <dbReference type="EMBL" id="MCY0966790.1"/>
    </source>
</evidence>
<keyword evidence="5" id="KW-0175">Coiled coil</keyword>
<dbReference type="PANTHER" id="PTHR32089:SF112">
    <property type="entry name" value="LYSOZYME-LIKE PROTEIN-RELATED"/>
    <property type="match status" value="1"/>
</dbReference>
<organism evidence="9 10">
    <name type="scientific">Parathalassolituus penaei</name>
    <dbReference type="NCBI Taxonomy" id="2997323"/>
    <lineage>
        <taxon>Bacteria</taxon>
        <taxon>Pseudomonadati</taxon>
        <taxon>Pseudomonadota</taxon>
        <taxon>Gammaproteobacteria</taxon>
        <taxon>Oceanospirillales</taxon>
        <taxon>Oceanospirillaceae</taxon>
        <taxon>Parathalassolituus</taxon>
    </lineage>
</organism>
<name>A0A9X3EHH1_9GAMM</name>
<evidence type="ECO:0000259" key="8">
    <source>
        <dbReference type="PROSITE" id="PS50885"/>
    </source>
</evidence>
<dbReference type="SMART" id="SM00283">
    <property type="entry name" value="MA"/>
    <property type="match status" value="1"/>
</dbReference>
<feature type="coiled-coil region" evidence="5">
    <location>
        <begin position="445"/>
        <end position="472"/>
    </location>
</feature>
<evidence type="ECO:0000256" key="5">
    <source>
        <dbReference type="SAM" id="Coils"/>
    </source>
</evidence>
<dbReference type="Pfam" id="PF12729">
    <property type="entry name" value="4HB_MCP_1"/>
    <property type="match status" value="1"/>
</dbReference>
<evidence type="ECO:0000256" key="6">
    <source>
        <dbReference type="SAM" id="MobiDB-lite"/>
    </source>
</evidence>
<protein>
    <submittedName>
        <fullName evidence="9">Methyl-accepting chemotaxis protein</fullName>
    </submittedName>
</protein>
<reference evidence="9" key="1">
    <citation type="submission" date="2022-11" db="EMBL/GenBank/DDBJ databases">
        <title>Parathalassolutuus dongxingensis gen. nov., sp. nov., a novel member of family Oceanospirillaceae isolated from a coastal shrimp pond in Guangxi, China.</title>
        <authorList>
            <person name="Chen H."/>
        </authorList>
    </citation>
    <scope>NUCLEOTIDE SEQUENCE</scope>
    <source>
        <strain evidence="9">G-43</strain>
    </source>
</reference>
<dbReference type="Gene3D" id="1.10.287.950">
    <property type="entry name" value="Methyl-accepting chemotaxis protein"/>
    <property type="match status" value="1"/>
</dbReference>
<evidence type="ECO:0000259" key="7">
    <source>
        <dbReference type="PROSITE" id="PS50111"/>
    </source>
</evidence>
<gene>
    <name evidence="9" type="ORF">OUO13_16535</name>
</gene>
<comment type="similarity">
    <text evidence="3">Belongs to the methyl-accepting chemotaxis (MCP) protein family.</text>
</comment>
<dbReference type="PROSITE" id="PS50111">
    <property type="entry name" value="CHEMOTAXIS_TRANSDUC_2"/>
    <property type="match status" value="1"/>
</dbReference>
<feature type="domain" description="Methyl-accepting transducer" evidence="7">
    <location>
        <begin position="388"/>
        <end position="624"/>
    </location>
</feature>
<dbReference type="AlphaFoldDB" id="A0A9X3EHH1"/>
<dbReference type="GO" id="GO:0007165">
    <property type="term" value="P:signal transduction"/>
    <property type="evidence" value="ECO:0007669"/>
    <property type="project" value="UniProtKB-KW"/>
</dbReference>
<dbReference type="PANTHER" id="PTHR32089">
    <property type="entry name" value="METHYL-ACCEPTING CHEMOTAXIS PROTEIN MCPB"/>
    <property type="match status" value="1"/>
</dbReference>
<keyword evidence="10" id="KW-1185">Reference proteome</keyword>
<dbReference type="SUPFAM" id="SSF58104">
    <property type="entry name" value="Methyl-accepting chemotaxis protein (MCP) signaling domain"/>
    <property type="match status" value="1"/>
</dbReference>
<evidence type="ECO:0000256" key="3">
    <source>
        <dbReference type="ARBA" id="ARBA00029447"/>
    </source>
</evidence>
<sequence length="660" mass="71935">MSLVQRIIWGFALLLIALLVLAGSNFMSLSSIQTQLQGVTERAVPLSRTAGSIRATVLHADLLMQRLLQTDSIEENARIKQQFDNTIAELNQLLGSISPELIASNSALKTALDGIRSSATDFGKNSDSLLANHLKTLELRKIEEHHARIMVKLDRQLDKYLGKDTTNLFLAPDVRTTVQALDRDTRTVMNAFSSFLVNRDMERLESQIAGQAGVIRNALDSIRTTEPNKAKLYSIMLVPLLYHLSDDKGLMNVYRNLNRLDAESTSLQTAISGEVSETTQHADELVGVAGKMLDVARTDSETTVNTSLTLLSLISLGAIALAVIISLVLSRSIRAAINGFRENLVSMSRGDMRVRFDTRRSDEFGELGGHLNELTDNLQTTFRELSSAADRLSHTSGTNAQTSRDTRQAADEQKHLLEQTATAMTEMESTVREVAQRSQDTMHAADDVKQQMNQARQAIETAISNVRQQAAQVAQASGTTNELDSYGKKIDSVIETIHNIAEQTNLLALNAAIEAARAGEQGRGFAVVADEVRSLASRTKQSTAEIQNTIELMQKLITAVVNVMAESSRMSESSISVAGDAERGLGNISQSIGEIVSMNIQIASATEQQSHTAREISQSVVAIANAADKNAAGAQQTARIGEELQQLANSQKQLLQKFRV</sequence>
<evidence type="ECO:0000313" key="10">
    <source>
        <dbReference type="Proteomes" id="UP001150830"/>
    </source>
</evidence>